<dbReference type="EMBL" id="JBHFFA010000007">
    <property type="protein sequence ID" value="KAL2614229.1"/>
    <property type="molecule type" value="Genomic_DNA"/>
</dbReference>
<dbReference type="Proteomes" id="UP001605036">
    <property type="component" value="Unassembled WGS sequence"/>
</dbReference>
<evidence type="ECO:0000313" key="5">
    <source>
        <dbReference type="Proteomes" id="UP001605036"/>
    </source>
</evidence>
<dbReference type="Gene3D" id="1.20.1250.20">
    <property type="entry name" value="MFS general substrate transporter like domains"/>
    <property type="match status" value="1"/>
</dbReference>
<keyword evidence="3" id="KW-0472">Membrane</keyword>
<feature type="transmembrane region" description="Helical" evidence="3">
    <location>
        <begin position="414"/>
        <end position="432"/>
    </location>
</feature>
<dbReference type="PANTHER" id="PTHR10686:SF18">
    <property type="entry name" value="IP11787P-RELATED"/>
    <property type="match status" value="1"/>
</dbReference>
<dbReference type="Pfam" id="PF01770">
    <property type="entry name" value="Folate_carrier"/>
    <property type="match status" value="2"/>
</dbReference>
<dbReference type="AlphaFoldDB" id="A0ABD1XZ59"/>
<feature type="transmembrane region" description="Helical" evidence="3">
    <location>
        <begin position="296"/>
        <end position="316"/>
    </location>
</feature>
<accession>A0ABD1XZ59</accession>
<keyword evidence="5" id="KW-1185">Reference proteome</keyword>
<feature type="transmembrane region" description="Helical" evidence="3">
    <location>
        <begin position="382"/>
        <end position="408"/>
    </location>
</feature>
<dbReference type="InterPro" id="IPR036259">
    <property type="entry name" value="MFS_trans_sf"/>
</dbReference>
<dbReference type="SUPFAM" id="SSF103473">
    <property type="entry name" value="MFS general substrate transporter"/>
    <property type="match status" value="1"/>
</dbReference>
<feature type="region of interest" description="Disordered" evidence="2">
    <location>
        <begin position="1"/>
        <end position="28"/>
    </location>
</feature>
<keyword evidence="3" id="KW-1133">Transmembrane helix</keyword>
<feature type="transmembrane region" description="Helical" evidence="3">
    <location>
        <begin position="200"/>
        <end position="221"/>
    </location>
</feature>
<evidence type="ECO:0000256" key="2">
    <source>
        <dbReference type="SAM" id="MobiDB-lite"/>
    </source>
</evidence>
<dbReference type="PANTHER" id="PTHR10686">
    <property type="entry name" value="FOLATE TRANSPORTER"/>
    <property type="match status" value="1"/>
</dbReference>
<reference evidence="4 5" key="1">
    <citation type="submission" date="2024-09" db="EMBL/GenBank/DDBJ databases">
        <title>Chromosome-scale assembly of Riccia fluitans.</title>
        <authorList>
            <person name="Paukszto L."/>
            <person name="Sawicki J."/>
            <person name="Karawczyk K."/>
            <person name="Piernik-Szablinska J."/>
            <person name="Szczecinska M."/>
            <person name="Mazdziarz M."/>
        </authorList>
    </citation>
    <scope>NUCLEOTIDE SEQUENCE [LARGE SCALE GENOMIC DNA]</scope>
    <source>
        <strain evidence="4">Rf_01</strain>
        <tissue evidence="4">Aerial parts of the thallus</tissue>
    </source>
</reference>
<evidence type="ECO:0000256" key="1">
    <source>
        <dbReference type="ARBA" id="ARBA00005773"/>
    </source>
</evidence>
<feature type="transmembrane region" description="Helical" evidence="3">
    <location>
        <begin position="83"/>
        <end position="102"/>
    </location>
</feature>
<proteinExistence type="inferred from homology"/>
<dbReference type="InterPro" id="IPR002666">
    <property type="entry name" value="Folate_carrier"/>
</dbReference>
<evidence type="ECO:0000256" key="3">
    <source>
        <dbReference type="SAM" id="Phobius"/>
    </source>
</evidence>
<protein>
    <submittedName>
        <fullName evidence="4">Uncharacterized protein</fullName>
    </submittedName>
</protein>
<sequence length="455" mass="49561">MQLEKAQHGELGDDPPLPAGQGNHLGSPEDKLPGEWSMSAATFRTLPLLLILVTYTLCLQFQPSEPYLVPYLTRVKLFSNQQVNISIFPIGVYTTLLFTLLAAPACHFFSYRTVIIMGTLGKLATFSILFSCQSLFAMQMTQVTYGTGAAADLVFSSYIFLLVPEKHYQTMTSYTQASSLVSYMLAAELGQGLVDQGASLVILLQISILFSAVACFISFFLPREEIKGQKWGLLTPELDLLQNQGILEKVQETWRGANLRLLSFWWVFGTAGFAMIPNYGTSLFDVIDPMANTNGHVLAASQGVACIGALAAAYVADIAAQGGGLVFISGSFLVGLLCIFMAWSHTLLVIYPLYVAAIGINQLLLCLVYVQAAKSLSNQQFILLFSLNAVAGLLVQSGIQGLIVVLQLSITSQFYAFGSYCIAVGAVFWILCHRNYLKTGTVRLVSADEERQALL</sequence>
<feature type="transmembrane region" description="Helical" evidence="3">
    <location>
        <begin position="114"/>
        <end position="137"/>
    </location>
</feature>
<evidence type="ECO:0000313" key="4">
    <source>
        <dbReference type="EMBL" id="KAL2614229.1"/>
    </source>
</evidence>
<feature type="transmembrane region" description="Helical" evidence="3">
    <location>
        <begin position="349"/>
        <end position="370"/>
    </location>
</feature>
<feature type="transmembrane region" description="Helical" evidence="3">
    <location>
        <begin position="323"/>
        <end position="343"/>
    </location>
</feature>
<feature type="transmembrane region" description="Helical" evidence="3">
    <location>
        <begin position="259"/>
        <end position="276"/>
    </location>
</feature>
<name>A0ABD1XZ59_9MARC</name>
<organism evidence="4 5">
    <name type="scientific">Riccia fluitans</name>
    <dbReference type="NCBI Taxonomy" id="41844"/>
    <lineage>
        <taxon>Eukaryota</taxon>
        <taxon>Viridiplantae</taxon>
        <taxon>Streptophyta</taxon>
        <taxon>Embryophyta</taxon>
        <taxon>Marchantiophyta</taxon>
        <taxon>Marchantiopsida</taxon>
        <taxon>Marchantiidae</taxon>
        <taxon>Marchantiales</taxon>
        <taxon>Ricciaceae</taxon>
        <taxon>Riccia</taxon>
    </lineage>
</organism>
<keyword evidence="3" id="KW-0812">Transmembrane</keyword>
<comment type="caution">
    <text evidence="4">The sequence shown here is derived from an EMBL/GenBank/DDBJ whole genome shotgun (WGS) entry which is preliminary data.</text>
</comment>
<feature type="transmembrane region" description="Helical" evidence="3">
    <location>
        <begin position="143"/>
        <end position="163"/>
    </location>
</feature>
<gene>
    <name evidence="4" type="ORF">R1flu_025921</name>
</gene>
<feature type="compositionally biased region" description="Basic and acidic residues" evidence="2">
    <location>
        <begin position="1"/>
        <end position="11"/>
    </location>
</feature>
<comment type="similarity">
    <text evidence="1">Belongs to the reduced folate carrier (RFC) transporter (TC 2.A.48) family.</text>
</comment>